<protein>
    <submittedName>
        <fullName evidence="1">Uncharacterized protein</fullName>
    </submittedName>
</protein>
<dbReference type="Proteomes" id="UP000219369">
    <property type="component" value="Unassembled WGS sequence"/>
</dbReference>
<reference evidence="2" key="1">
    <citation type="submission" date="2016-09" db="EMBL/GenBank/DDBJ databases">
        <authorList>
            <person name="Guldener U."/>
        </authorList>
    </citation>
    <scope>NUCLEOTIDE SEQUENCE [LARGE SCALE GENOMIC DNA]</scope>
    <source>
        <strain evidence="2">V64-1</strain>
    </source>
</reference>
<gene>
    <name evidence="1" type="ORF">FRV6_05869</name>
</gene>
<organism evidence="1 2">
    <name type="scientific">Fusarium oxysporum</name>
    <name type="common">Fusarium vascular wilt</name>
    <dbReference type="NCBI Taxonomy" id="5507"/>
    <lineage>
        <taxon>Eukaryota</taxon>
        <taxon>Fungi</taxon>
        <taxon>Dikarya</taxon>
        <taxon>Ascomycota</taxon>
        <taxon>Pezizomycotina</taxon>
        <taxon>Sordariomycetes</taxon>
        <taxon>Hypocreomycetidae</taxon>
        <taxon>Hypocreales</taxon>
        <taxon>Nectriaceae</taxon>
        <taxon>Fusarium</taxon>
        <taxon>Fusarium oxysporum species complex</taxon>
    </lineage>
</organism>
<dbReference type="OrthoDB" id="10277140at2759"/>
<evidence type="ECO:0000313" key="2">
    <source>
        <dbReference type="Proteomes" id="UP000219369"/>
    </source>
</evidence>
<dbReference type="AlphaFoldDB" id="A0A2H3SZ01"/>
<accession>A0A2H3SZ01</accession>
<evidence type="ECO:0000313" key="1">
    <source>
        <dbReference type="EMBL" id="SCO81656.1"/>
    </source>
</evidence>
<dbReference type="EMBL" id="FMJY01000003">
    <property type="protein sequence ID" value="SCO81656.1"/>
    <property type="molecule type" value="Genomic_DNA"/>
</dbReference>
<proteinExistence type="predicted"/>
<sequence>MSHMLRQLHLDYPLIGSLPQSLRWTSSPHTNNFQPLHPVDSLEVHEAAINSCGTMDLKKGIETDNSKGEAYRMMPRGRLSIIFAVPPNGSGFSMTTEIPWSELRKSMIRMMDGDRTFAGTIRLWLQLNTMETDISGTRSEAECVHDLRNFADDGLTAHWLSKSGTVINILVLKMYLQYT</sequence>
<name>A0A2H3SZ01_FUSOX</name>